<name>A0A9W4SZ13_9GLOM</name>
<accession>A0A9W4SZ13</accession>
<dbReference type="EMBL" id="CAMKVN010003860">
    <property type="protein sequence ID" value="CAI2185767.1"/>
    <property type="molecule type" value="Genomic_DNA"/>
</dbReference>
<sequence length="88" mass="10183">MIENWILDVTTSSDKNLKSKLLSKLSHILTVYWQNIHSDFSESSLISINPPSIFIINICLKLEKAEKLRQKRKYNLTSNESLEFGQSL</sequence>
<feature type="non-terminal residue" evidence="1">
    <location>
        <position position="88"/>
    </location>
</feature>
<gene>
    <name evidence="1" type="ORF">FWILDA_LOCUS12242</name>
</gene>
<proteinExistence type="predicted"/>
<protein>
    <submittedName>
        <fullName evidence="1">2780_t:CDS:1</fullName>
    </submittedName>
</protein>
<feature type="non-terminal residue" evidence="1">
    <location>
        <position position="1"/>
    </location>
</feature>
<evidence type="ECO:0000313" key="1">
    <source>
        <dbReference type="EMBL" id="CAI2185767.1"/>
    </source>
</evidence>
<reference evidence="1" key="1">
    <citation type="submission" date="2022-08" db="EMBL/GenBank/DDBJ databases">
        <authorList>
            <person name="Kallberg Y."/>
            <person name="Tangrot J."/>
            <person name="Rosling A."/>
        </authorList>
    </citation>
    <scope>NUCLEOTIDE SEQUENCE</scope>
    <source>
        <strain evidence="1">Wild A</strain>
    </source>
</reference>
<organism evidence="1 2">
    <name type="scientific">Funneliformis geosporum</name>
    <dbReference type="NCBI Taxonomy" id="1117311"/>
    <lineage>
        <taxon>Eukaryota</taxon>
        <taxon>Fungi</taxon>
        <taxon>Fungi incertae sedis</taxon>
        <taxon>Mucoromycota</taxon>
        <taxon>Glomeromycotina</taxon>
        <taxon>Glomeromycetes</taxon>
        <taxon>Glomerales</taxon>
        <taxon>Glomeraceae</taxon>
        <taxon>Funneliformis</taxon>
    </lineage>
</organism>
<dbReference type="AlphaFoldDB" id="A0A9W4SZ13"/>
<evidence type="ECO:0000313" key="2">
    <source>
        <dbReference type="Proteomes" id="UP001153678"/>
    </source>
</evidence>
<dbReference type="Proteomes" id="UP001153678">
    <property type="component" value="Unassembled WGS sequence"/>
</dbReference>
<keyword evidence="2" id="KW-1185">Reference proteome</keyword>
<comment type="caution">
    <text evidence="1">The sequence shown here is derived from an EMBL/GenBank/DDBJ whole genome shotgun (WGS) entry which is preliminary data.</text>
</comment>